<dbReference type="Proteomes" id="UP001186974">
    <property type="component" value="Unassembled WGS sequence"/>
</dbReference>
<name>A0ACC3DE02_9PEZI</name>
<proteinExistence type="predicted"/>
<accession>A0ACC3DE02</accession>
<comment type="caution">
    <text evidence="1">The sequence shown here is derived from an EMBL/GenBank/DDBJ whole genome shotgun (WGS) entry which is preliminary data.</text>
</comment>
<dbReference type="EMBL" id="JAWDJW010006211">
    <property type="protein sequence ID" value="KAK3065784.1"/>
    <property type="molecule type" value="Genomic_DNA"/>
</dbReference>
<evidence type="ECO:0000313" key="1">
    <source>
        <dbReference type="EMBL" id="KAK3065784.1"/>
    </source>
</evidence>
<sequence>MSRLPSKLSEKEAIAFHEDVTPDGHILKPQEREQILRRYLPATPRSVSPSPPRKTTRKPSKRKSKKPLRALLLNQVHILLYTLIHTVFSIYVRLRSLYHAVIDRIFAILYYHHRTPELIRKDVSKLSKVPEHLSVVLQFHEDEDRGLAGLVNDVAEIAAWCVSAGIPQVSVYERKGVLKRYMPQTHRAISETLSAYFGSQYKPTLSLRAPNLPSYSPPTTPRNTSPNGTTAAKSPHITVLILSEDDGRTTLVDLTKTLAEMSQRGKLAPKDISAELVDAEITEN</sequence>
<protein>
    <submittedName>
        <fullName evidence="1">Uncharacterized protein</fullName>
    </submittedName>
</protein>
<gene>
    <name evidence="1" type="ORF">LTS18_002401</name>
</gene>
<keyword evidence="2" id="KW-1185">Reference proteome</keyword>
<evidence type="ECO:0000313" key="2">
    <source>
        <dbReference type="Proteomes" id="UP001186974"/>
    </source>
</evidence>
<feature type="non-terminal residue" evidence="1">
    <location>
        <position position="284"/>
    </location>
</feature>
<reference evidence="1" key="1">
    <citation type="submission" date="2024-09" db="EMBL/GenBank/DDBJ databases">
        <title>Black Yeasts Isolated from many extreme environments.</title>
        <authorList>
            <person name="Coleine C."/>
            <person name="Stajich J.E."/>
            <person name="Selbmann L."/>
        </authorList>
    </citation>
    <scope>NUCLEOTIDE SEQUENCE</scope>
    <source>
        <strain evidence="1">CCFEE 5737</strain>
    </source>
</reference>
<organism evidence="1 2">
    <name type="scientific">Coniosporium uncinatum</name>
    <dbReference type="NCBI Taxonomy" id="93489"/>
    <lineage>
        <taxon>Eukaryota</taxon>
        <taxon>Fungi</taxon>
        <taxon>Dikarya</taxon>
        <taxon>Ascomycota</taxon>
        <taxon>Pezizomycotina</taxon>
        <taxon>Dothideomycetes</taxon>
        <taxon>Dothideomycetes incertae sedis</taxon>
        <taxon>Coniosporium</taxon>
    </lineage>
</organism>